<dbReference type="HOGENOM" id="CLU_423518_0_0_1"/>
<dbReference type="EMBL" id="AMQM01000782">
    <property type="status" value="NOT_ANNOTATED_CDS"/>
    <property type="molecule type" value="Genomic_DNA"/>
</dbReference>
<evidence type="ECO:0000313" key="2">
    <source>
        <dbReference type="EnsemblMetazoa" id="HelroP161291"/>
    </source>
</evidence>
<dbReference type="EnsemblMetazoa" id="HelroT161291">
    <property type="protein sequence ID" value="HelroP161291"/>
    <property type="gene ID" value="HelroG161291"/>
</dbReference>
<dbReference type="EMBL" id="KB096742">
    <property type="protein sequence ID" value="ESO02064.1"/>
    <property type="molecule type" value="Genomic_DNA"/>
</dbReference>
<gene>
    <name evidence="2" type="primary">20199108</name>
    <name evidence="1" type="ORF">HELRODRAFT_161291</name>
</gene>
<evidence type="ECO:0000313" key="1">
    <source>
        <dbReference type="EMBL" id="ESO02064.1"/>
    </source>
</evidence>
<protein>
    <submittedName>
        <fullName evidence="1 2">Uncharacterized protein</fullName>
    </submittedName>
</protein>
<dbReference type="InParanoid" id="T1ERA8"/>
<reference evidence="1 3" key="2">
    <citation type="journal article" date="2013" name="Nature">
        <title>Insights into bilaterian evolution from three spiralian genomes.</title>
        <authorList>
            <person name="Simakov O."/>
            <person name="Marletaz F."/>
            <person name="Cho S.J."/>
            <person name="Edsinger-Gonzales E."/>
            <person name="Havlak P."/>
            <person name="Hellsten U."/>
            <person name="Kuo D.H."/>
            <person name="Larsson T."/>
            <person name="Lv J."/>
            <person name="Arendt D."/>
            <person name="Savage R."/>
            <person name="Osoegawa K."/>
            <person name="de Jong P."/>
            <person name="Grimwood J."/>
            <person name="Chapman J.A."/>
            <person name="Shapiro H."/>
            <person name="Aerts A."/>
            <person name="Otillar R.P."/>
            <person name="Terry A.Y."/>
            <person name="Boore J.L."/>
            <person name="Grigoriev I.V."/>
            <person name="Lindberg D.R."/>
            <person name="Seaver E.C."/>
            <person name="Weisblat D.A."/>
            <person name="Putnam N.H."/>
            <person name="Rokhsar D.S."/>
        </authorList>
    </citation>
    <scope>NUCLEOTIDE SEQUENCE</scope>
</reference>
<dbReference type="RefSeq" id="XP_009019472.1">
    <property type="nucleotide sequence ID" value="XM_009021224.1"/>
</dbReference>
<dbReference type="CTD" id="20199108"/>
<keyword evidence="3" id="KW-1185">Reference proteome</keyword>
<organism evidence="2 3">
    <name type="scientific">Helobdella robusta</name>
    <name type="common">Californian leech</name>
    <dbReference type="NCBI Taxonomy" id="6412"/>
    <lineage>
        <taxon>Eukaryota</taxon>
        <taxon>Metazoa</taxon>
        <taxon>Spiralia</taxon>
        <taxon>Lophotrochozoa</taxon>
        <taxon>Annelida</taxon>
        <taxon>Clitellata</taxon>
        <taxon>Hirudinea</taxon>
        <taxon>Rhynchobdellida</taxon>
        <taxon>Glossiphoniidae</taxon>
        <taxon>Helobdella</taxon>
    </lineage>
</organism>
<dbReference type="GeneID" id="20199108"/>
<accession>T1ERA8</accession>
<dbReference type="Proteomes" id="UP000015101">
    <property type="component" value="Unassembled WGS sequence"/>
</dbReference>
<sequence>MADISTIQKCGYENTLRANNRALARALCKKKLELSELRRKFLILQNENQLLKFHCNENVSNDNCLYEEKSKVFQNTLNGEVVKLYKICQNLVSLSEECNIFCEGKGKISDGLASEQTKLPSDHLAALESMQMNGVLNNYDSIQNAPKAVLATDNRLDDLFSRLPAKPQRVQRMLETNGNMNDDIIDAPANCCNDAFEFDFMMCKKLSTITELSENDLTCIKDDEFLSKQGNLNESIVSPSQRITENLTSTYTSPTERNPLDLSSDVLHTENLSFVTEYSDKLSNGLRFSKNCAADNNFEIKYNIRSEGTICIDEENNQPLEKIKNNHYSCVSNKLENIKGGSTKVQSADSESNLKTIPYFASVSKERFAKHLDDKKLAGCLNENGRHLKDNHCSVTKRDILLNDLNVLNVIANPSKEYQSSCSNTKNYKNMVVETSDDENCPDLNELRRTHLFTEKLLISPLMKRKKSDECSTLKNGTSPEYPKAKKLSSLSPILQLVDVKSFLQVCESNVTCKGVQEIFSDQRIHESLNIKTTETDDHNSSQNLSHTSTDIESNILKCLENADVSNCPDSAQMYNHNNANKKINKRLSSVSTSSESRYSSNVLSNFLFFVKLSAIILENNVQLSKIAMNIETDCQKTSEQEEETNL</sequence>
<dbReference type="AlphaFoldDB" id="T1ERA8"/>
<evidence type="ECO:0000313" key="3">
    <source>
        <dbReference type="Proteomes" id="UP000015101"/>
    </source>
</evidence>
<reference evidence="3" key="1">
    <citation type="submission" date="2012-12" db="EMBL/GenBank/DDBJ databases">
        <authorList>
            <person name="Hellsten U."/>
            <person name="Grimwood J."/>
            <person name="Chapman J.A."/>
            <person name="Shapiro H."/>
            <person name="Aerts A."/>
            <person name="Otillar R.P."/>
            <person name="Terry A.Y."/>
            <person name="Boore J.L."/>
            <person name="Simakov O."/>
            <person name="Marletaz F."/>
            <person name="Cho S.-J."/>
            <person name="Edsinger-Gonzales E."/>
            <person name="Havlak P."/>
            <person name="Kuo D.-H."/>
            <person name="Larsson T."/>
            <person name="Lv J."/>
            <person name="Arendt D."/>
            <person name="Savage R."/>
            <person name="Osoegawa K."/>
            <person name="de Jong P."/>
            <person name="Lindberg D.R."/>
            <person name="Seaver E.C."/>
            <person name="Weisblat D.A."/>
            <person name="Putnam N.H."/>
            <person name="Grigoriev I.V."/>
            <person name="Rokhsar D.S."/>
        </authorList>
    </citation>
    <scope>NUCLEOTIDE SEQUENCE</scope>
</reference>
<dbReference type="KEGG" id="hro:HELRODRAFT_161291"/>
<proteinExistence type="predicted"/>
<name>T1ERA8_HELRO</name>
<reference evidence="2" key="3">
    <citation type="submission" date="2015-06" db="UniProtKB">
        <authorList>
            <consortium name="EnsemblMetazoa"/>
        </authorList>
    </citation>
    <scope>IDENTIFICATION</scope>
</reference>